<feature type="transmembrane region" description="Helical" evidence="9">
    <location>
        <begin position="156"/>
        <end position="179"/>
    </location>
</feature>
<dbReference type="SUPFAM" id="SSF58104">
    <property type="entry name" value="Methyl-accepting chemotaxis protein (MCP) signaling domain"/>
    <property type="match status" value="1"/>
</dbReference>
<dbReference type="Pfam" id="PF08447">
    <property type="entry name" value="PAS_3"/>
    <property type="match status" value="1"/>
</dbReference>
<dbReference type="OrthoDB" id="5675566at2"/>
<dbReference type="CDD" id="cd00130">
    <property type="entry name" value="PAS"/>
    <property type="match status" value="1"/>
</dbReference>
<dbReference type="Pfam" id="PF00672">
    <property type="entry name" value="HAMP"/>
    <property type="match status" value="1"/>
</dbReference>
<dbReference type="PROSITE" id="PS50192">
    <property type="entry name" value="T_SNARE"/>
    <property type="match status" value="1"/>
</dbReference>
<dbReference type="CDD" id="cd11386">
    <property type="entry name" value="MCP_signal"/>
    <property type="match status" value="1"/>
</dbReference>
<comment type="subcellular location">
    <subcellularLocation>
        <location evidence="1">Cell inner membrane</location>
        <topology evidence="1">Multi-pass membrane protein</topology>
    </subcellularLocation>
</comment>
<evidence type="ECO:0000256" key="7">
    <source>
        <dbReference type="ARBA" id="ARBA00029447"/>
    </source>
</evidence>
<evidence type="ECO:0000256" key="6">
    <source>
        <dbReference type="ARBA" id="ARBA00023224"/>
    </source>
</evidence>
<feature type="transmembrane region" description="Helical" evidence="9">
    <location>
        <begin position="213"/>
        <end position="234"/>
    </location>
</feature>
<reference evidence="14 15" key="1">
    <citation type="submission" date="2018-07" db="EMBL/GenBank/DDBJ databases">
        <title>Corallincola holothuriorum sp. nov., a new facultative anaerobe isolated from sea cucumber Apostichopus japonicus.</title>
        <authorList>
            <person name="Xia H."/>
        </authorList>
    </citation>
    <scope>NUCLEOTIDE SEQUENCE [LARGE SCALE GENOMIC DNA]</scope>
    <source>
        <strain evidence="14 15">C4</strain>
    </source>
</reference>
<dbReference type="GO" id="GO:0006935">
    <property type="term" value="P:chemotaxis"/>
    <property type="evidence" value="ECO:0007669"/>
    <property type="project" value="UniProtKB-ARBA"/>
</dbReference>
<keyword evidence="2" id="KW-1003">Cell membrane</keyword>
<dbReference type="InterPro" id="IPR035965">
    <property type="entry name" value="PAS-like_dom_sf"/>
</dbReference>
<dbReference type="NCBIfam" id="TIGR00229">
    <property type="entry name" value="sensory_box"/>
    <property type="match status" value="1"/>
</dbReference>
<protein>
    <submittedName>
        <fullName evidence="14">PAS domain S-box protein</fullName>
    </submittedName>
</protein>
<dbReference type="Pfam" id="PF00015">
    <property type="entry name" value="MCPsignal"/>
    <property type="match status" value="1"/>
</dbReference>
<dbReference type="InterPro" id="IPR000014">
    <property type="entry name" value="PAS"/>
</dbReference>
<evidence type="ECO:0000256" key="4">
    <source>
        <dbReference type="ARBA" id="ARBA00022989"/>
    </source>
</evidence>
<dbReference type="PROSITE" id="PS50885">
    <property type="entry name" value="HAMP"/>
    <property type="match status" value="1"/>
</dbReference>
<keyword evidence="2" id="KW-0997">Cell inner membrane</keyword>
<comment type="caution">
    <text evidence="14">The sequence shown here is derived from an EMBL/GenBank/DDBJ whole genome shotgun (WGS) entry which is preliminary data.</text>
</comment>
<evidence type="ECO:0000256" key="2">
    <source>
        <dbReference type="ARBA" id="ARBA00022519"/>
    </source>
</evidence>
<dbReference type="InterPro" id="IPR000727">
    <property type="entry name" value="T_SNARE_dom"/>
</dbReference>
<dbReference type="PROSITE" id="PS50111">
    <property type="entry name" value="CHEMOTAXIS_TRANSDUC_2"/>
    <property type="match status" value="1"/>
</dbReference>
<keyword evidence="3 9" id="KW-0812">Transmembrane</keyword>
<dbReference type="GO" id="GO:0005886">
    <property type="term" value="C:plasma membrane"/>
    <property type="evidence" value="ECO:0007669"/>
    <property type="project" value="UniProtKB-SubCell"/>
</dbReference>
<evidence type="ECO:0000313" key="14">
    <source>
        <dbReference type="EMBL" id="RCU45641.1"/>
    </source>
</evidence>
<evidence type="ECO:0000259" key="12">
    <source>
        <dbReference type="PROSITE" id="PS50192"/>
    </source>
</evidence>
<keyword evidence="15" id="KW-1185">Reference proteome</keyword>
<evidence type="ECO:0000259" key="10">
    <source>
        <dbReference type="PROSITE" id="PS50111"/>
    </source>
</evidence>
<evidence type="ECO:0000259" key="13">
    <source>
        <dbReference type="PROSITE" id="PS50885"/>
    </source>
</evidence>
<dbReference type="SMART" id="SM00283">
    <property type="entry name" value="MA"/>
    <property type="match status" value="1"/>
</dbReference>
<feature type="domain" description="HAMP" evidence="13">
    <location>
        <begin position="236"/>
        <end position="288"/>
    </location>
</feature>
<sequence length="686" mass="75942">MKTNTPITNREKSFTDGSTLVSVTDLQGVIQYANRDFIEVSGFDEADLIGQNHHVVRHPDMPPAAFEHMWSTLKNNQPWRGMVKNRCKNGDHYWVDAYVTPVFKGEQKTGYQSVRSCPSREQVADAERLYAQMRADTQMKMPEKNRWKDKSIKFRATIFLTLLAAATIMAFALSLHHIAIVNELVTPLLTDKSMPTDGLVLLKQLADYNQGRLLWYLFALLLTVVGVMGFWIMINRNITAPMLKLTKHVRNMASGTMTANIDLDQKDEMGESYMALKLLQSRLKTVLGQFSESSQQLVNSADGLSEASHNTLHGMQQQHRETDQVATAMNEMSATVHDVANNTTSASEASNVAQQEASKGASIVSATRASIEALSQDVSETATVINQLAVNSDQISSITDTISSIAEQTNLLALNAAIEAARAGEQGRGFAVVADEVRTLASRTQEATNEIRSMIENLHSGITSAVDVMATGTDRASEAVEKVQATEQSFDIISTGINQINDMNMLIATAAEQQSAVAEEMNRNVQSISEHSNQTAKESERMQNDTLVLTDMSQRLLTQIRQFDLGRSALAFDFDGAKSAHLAWKTRVRTYLNGDTSVLTKEQACSHRDCKLGQWYYDRGQQEYGDIASFKAIEPPHAKLHQTIKEIIAANEANEVDKAEKLYQNLEPLSQEIVSLLDATERAATK</sequence>
<evidence type="ECO:0000256" key="1">
    <source>
        <dbReference type="ARBA" id="ARBA00004429"/>
    </source>
</evidence>
<dbReference type="PANTHER" id="PTHR32089:SF119">
    <property type="entry name" value="METHYL-ACCEPTING CHEMOTAXIS PROTEIN CTPL"/>
    <property type="match status" value="1"/>
</dbReference>
<evidence type="ECO:0000256" key="8">
    <source>
        <dbReference type="PROSITE-ProRule" id="PRU00284"/>
    </source>
</evidence>
<evidence type="ECO:0000256" key="5">
    <source>
        <dbReference type="ARBA" id="ARBA00023136"/>
    </source>
</evidence>
<keyword evidence="6 8" id="KW-0807">Transducer</keyword>
<evidence type="ECO:0000256" key="9">
    <source>
        <dbReference type="SAM" id="Phobius"/>
    </source>
</evidence>
<organism evidence="14 15">
    <name type="scientific">Corallincola holothuriorum</name>
    <dbReference type="NCBI Taxonomy" id="2282215"/>
    <lineage>
        <taxon>Bacteria</taxon>
        <taxon>Pseudomonadati</taxon>
        <taxon>Pseudomonadota</taxon>
        <taxon>Gammaproteobacteria</taxon>
        <taxon>Alteromonadales</taxon>
        <taxon>Psychromonadaceae</taxon>
        <taxon>Corallincola</taxon>
    </lineage>
</organism>
<dbReference type="RefSeq" id="WP_114339091.1">
    <property type="nucleotide sequence ID" value="NZ_QPID01000009.1"/>
</dbReference>
<dbReference type="InterPro" id="IPR013655">
    <property type="entry name" value="PAS_fold_3"/>
</dbReference>
<keyword evidence="4 9" id="KW-1133">Transmembrane helix</keyword>
<dbReference type="FunFam" id="1.10.287.950:FF:000001">
    <property type="entry name" value="Methyl-accepting chemotaxis sensory transducer"/>
    <property type="match status" value="1"/>
</dbReference>
<gene>
    <name evidence="14" type="ORF">DU002_14350</name>
</gene>
<dbReference type="Pfam" id="PF13682">
    <property type="entry name" value="CZB"/>
    <property type="match status" value="1"/>
</dbReference>
<dbReference type="Gene3D" id="1.10.287.950">
    <property type="entry name" value="Methyl-accepting chemotaxis protein"/>
    <property type="match status" value="1"/>
</dbReference>
<feature type="domain" description="PAS" evidence="11">
    <location>
        <begin position="21"/>
        <end position="76"/>
    </location>
</feature>
<evidence type="ECO:0000256" key="3">
    <source>
        <dbReference type="ARBA" id="ARBA00022692"/>
    </source>
</evidence>
<dbReference type="Gene3D" id="1.20.120.30">
    <property type="entry name" value="Aspartate receptor, ligand-binding domain"/>
    <property type="match status" value="1"/>
</dbReference>
<dbReference type="AlphaFoldDB" id="A0A368N7R4"/>
<dbReference type="Proteomes" id="UP000252558">
    <property type="component" value="Unassembled WGS sequence"/>
</dbReference>
<proteinExistence type="inferred from homology"/>
<dbReference type="CDD" id="cd06225">
    <property type="entry name" value="HAMP"/>
    <property type="match status" value="1"/>
</dbReference>
<evidence type="ECO:0000313" key="15">
    <source>
        <dbReference type="Proteomes" id="UP000252558"/>
    </source>
</evidence>
<dbReference type="SUPFAM" id="SSF55785">
    <property type="entry name" value="PYP-like sensor domain (PAS domain)"/>
    <property type="match status" value="1"/>
</dbReference>
<dbReference type="InterPro" id="IPR004089">
    <property type="entry name" value="MCPsignal_dom"/>
</dbReference>
<dbReference type="PROSITE" id="PS50112">
    <property type="entry name" value="PAS"/>
    <property type="match status" value="1"/>
</dbReference>
<accession>A0A368N7R4</accession>
<dbReference type="Gene3D" id="3.30.450.20">
    <property type="entry name" value="PAS domain"/>
    <property type="match status" value="1"/>
</dbReference>
<evidence type="ECO:0000259" key="11">
    <source>
        <dbReference type="PROSITE" id="PS50112"/>
    </source>
</evidence>
<dbReference type="PANTHER" id="PTHR32089">
    <property type="entry name" value="METHYL-ACCEPTING CHEMOTAXIS PROTEIN MCPB"/>
    <property type="match status" value="1"/>
</dbReference>
<name>A0A368N7R4_9GAMM</name>
<dbReference type="InterPro" id="IPR003660">
    <property type="entry name" value="HAMP_dom"/>
</dbReference>
<feature type="domain" description="Methyl-accepting transducer" evidence="10">
    <location>
        <begin position="293"/>
        <end position="529"/>
    </location>
</feature>
<dbReference type="EMBL" id="QPID01000009">
    <property type="protein sequence ID" value="RCU45641.1"/>
    <property type="molecule type" value="Genomic_DNA"/>
</dbReference>
<dbReference type="InterPro" id="IPR025991">
    <property type="entry name" value="Chemoreceptor_zinc-bind_dom"/>
</dbReference>
<comment type="similarity">
    <text evidence="7">Belongs to the methyl-accepting chemotaxis (MCP) protein family.</text>
</comment>
<keyword evidence="5 9" id="KW-0472">Membrane</keyword>
<feature type="domain" description="T-SNARE coiled-coil homology" evidence="12">
    <location>
        <begin position="480"/>
        <end position="542"/>
    </location>
</feature>
<dbReference type="GO" id="GO:0007165">
    <property type="term" value="P:signal transduction"/>
    <property type="evidence" value="ECO:0007669"/>
    <property type="project" value="UniProtKB-KW"/>
</dbReference>